<keyword evidence="1" id="KW-0175">Coiled coil</keyword>
<feature type="coiled-coil region" evidence="1">
    <location>
        <begin position="99"/>
        <end position="170"/>
    </location>
</feature>
<feature type="transmembrane region" description="Helical" evidence="2">
    <location>
        <begin position="7"/>
        <end position="26"/>
    </location>
</feature>
<dbReference type="RefSeq" id="WP_036885358.1">
    <property type="nucleotide sequence ID" value="NZ_JRNR01000226.1"/>
</dbReference>
<sequence length="243" mass="27880">MKKQRTLIIIAITLVINAIFLGVIAFHGNGFSLNLKGNTSVDSMANPEWRQSKAEAVVKELICQNLYFPDSYDPVEIRVDSLQYGFMTDQKTVSAAVQLIDSLSALDRAENDYSNAERNYLDTKNTLKVFGSSGVFWDHQRQYNEAKREYNQIKTHISTLKNDIEQLKEVIRKRDTSQDGNFIGWQVYCRYRARTNNGAITFGSVLFLLDRKMQNLINRYSIDEGNMDLDDIRKQIESVLASQ</sequence>
<evidence type="ECO:0000256" key="1">
    <source>
        <dbReference type="SAM" id="Coils"/>
    </source>
</evidence>
<evidence type="ECO:0000313" key="4">
    <source>
        <dbReference type="Proteomes" id="UP000029538"/>
    </source>
</evidence>
<protein>
    <submittedName>
        <fullName evidence="3">Uncharacterized protein</fullName>
    </submittedName>
</protein>
<keyword evidence="2" id="KW-0472">Membrane</keyword>
<comment type="caution">
    <text evidence="3">The sequence shown here is derived from an EMBL/GenBank/DDBJ whole genome shotgun (WGS) entry which is preliminary data.</text>
</comment>
<evidence type="ECO:0000256" key="2">
    <source>
        <dbReference type="SAM" id="Phobius"/>
    </source>
</evidence>
<reference evidence="3 4" key="1">
    <citation type="submission" date="2014-07" db="EMBL/GenBank/DDBJ databases">
        <authorList>
            <person name="McCorrison J."/>
            <person name="Sanka R."/>
            <person name="Torralba M."/>
            <person name="Gillis M."/>
            <person name="Haft D.H."/>
            <person name="Methe B."/>
            <person name="Sutton G."/>
            <person name="Nelson K.E."/>
        </authorList>
    </citation>
    <scope>NUCLEOTIDE SEQUENCE [LARGE SCALE GENOMIC DNA]</scope>
    <source>
        <strain evidence="3 4">DNF00882</strain>
    </source>
</reference>
<organism evidence="3 4">
    <name type="scientific">Prevotella disiens DNF00882</name>
    <dbReference type="NCBI Taxonomy" id="1401075"/>
    <lineage>
        <taxon>Bacteria</taxon>
        <taxon>Pseudomonadati</taxon>
        <taxon>Bacteroidota</taxon>
        <taxon>Bacteroidia</taxon>
        <taxon>Bacteroidales</taxon>
        <taxon>Prevotellaceae</taxon>
        <taxon>Prevotella</taxon>
    </lineage>
</organism>
<dbReference type="EMBL" id="JRNR01000226">
    <property type="protein sequence ID" value="KGF44270.1"/>
    <property type="molecule type" value="Genomic_DNA"/>
</dbReference>
<dbReference type="Proteomes" id="UP000029538">
    <property type="component" value="Unassembled WGS sequence"/>
</dbReference>
<keyword evidence="2" id="KW-1133">Transmembrane helix</keyword>
<proteinExistence type="predicted"/>
<evidence type="ECO:0000313" key="3">
    <source>
        <dbReference type="EMBL" id="KGF44270.1"/>
    </source>
</evidence>
<keyword evidence="2" id="KW-0812">Transmembrane</keyword>
<name>A0A096ABI4_9BACT</name>
<gene>
    <name evidence="3" type="ORF">HMPREF0654_12845</name>
</gene>
<dbReference type="AlphaFoldDB" id="A0A096ABI4"/>
<accession>A0A096ABI4</accession>